<dbReference type="STRING" id="1403316.PRV_00100"/>
<keyword evidence="7" id="KW-1185">Reference proteome</keyword>
<dbReference type="CDD" id="cd00473">
    <property type="entry name" value="bS6"/>
    <property type="match status" value="1"/>
</dbReference>
<sequence>MFLIDAEYDEEGANKVVSPLLALFEKESDYKLIINWAVKLAYPIKKRKNAHRYLINFETNDISKIEEFKRLFSLNHQFLRYLVINLEKTYGYKNSINPKKIAKAQRKAQKYEEFRSKRQSRNYDRAPQKNYSQTI</sequence>
<evidence type="ECO:0000256" key="4">
    <source>
        <dbReference type="ARBA" id="ARBA00035520"/>
    </source>
</evidence>
<dbReference type="Pfam" id="PF01250">
    <property type="entry name" value="Ribosomal_S6"/>
    <property type="match status" value="1"/>
</dbReference>
<dbReference type="InterPro" id="IPR014717">
    <property type="entry name" value="Transl_elong_EF1B/ribsomal_bS6"/>
</dbReference>
<dbReference type="KEGG" id="mpv:PRV_00100"/>
<dbReference type="GO" id="GO:0019843">
    <property type="term" value="F:rRNA binding"/>
    <property type="evidence" value="ECO:0007669"/>
    <property type="project" value="InterPro"/>
</dbReference>
<dbReference type="GO" id="GO:0003735">
    <property type="term" value="F:structural constituent of ribosome"/>
    <property type="evidence" value="ECO:0007669"/>
    <property type="project" value="InterPro"/>
</dbReference>
<name>U5NBW1_9MOLU</name>
<dbReference type="InterPro" id="IPR020814">
    <property type="entry name" value="Ribosomal_S6_plastid/chlpt"/>
</dbReference>
<feature type="region of interest" description="Disordered" evidence="5">
    <location>
        <begin position="109"/>
        <end position="135"/>
    </location>
</feature>
<dbReference type="EMBL" id="CP006771">
    <property type="protein sequence ID" value="AGX88810.1"/>
    <property type="molecule type" value="Genomic_DNA"/>
</dbReference>
<comment type="similarity">
    <text evidence="1">Belongs to the bacterial ribosomal protein bS6 family.</text>
</comment>
<gene>
    <name evidence="6" type="ORF">PRV_00100</name>
</gene>
<evidence type="ECO:0000256" key="1">
    <source>
        <dbReference type="ARBA" id="ARBA00009512"/>
    </source>
</evidence>
<dbReference type="InterPro" id="IPR000529">
    <property type="entry name" value="Ribosomal_bS6"/>
</dbReference>
<evidence type="ECO:0000256" key="5">
    <source>
        <dbReference type="SAM" id="MobiDB-lite"/>
    </source>
</evidence>
<evidence type="ECO:0000313" key="6">
    <source>
        <dbReference type="EMBL" id="AGX88810.1"/>
    </source>
</evidence>
<protein>
    <recommendedName>
        <fullName evidence="3">Small ribosomal subunit protein bS6</fullName>
    </recommendedName>
    <alternativeName>
        <fullName evidence="4">30S ribosomal protein S6</fullName>
    </alternativeName>
</protein>
<dbReference type="HOGENOM" id="CLU_139827_0_0_14"/>
<reference evidence="6 7" key="1">
    <citation type="journal article" date="2013" name="Genome Announc.">
        <title>Genome Sequence of Mycoplasma parvum (Formerly Eperythrozoon parvum), a Diminutive Hemoplasma of the Pig.</title>
        <authorList>
            <person name="do Nascimento N.C."/>
            <person name="Dos Santos A.P."/>
            <person name="Chu Y."/>
            <person name="Guimaraes A.M."/>
            <person name="Pagliaro A."/>
            <person name="Messick J.B."/>
        </authorList>
    </citation>
    <scope>NUCLEOTIDE SEQUENCE [LARGE SCALE GENOMIC DNA]</scope>
    <source>
        <strain evidence="6 7">Indiana</strain>
    </source>
</reference>
<dbReference type="GO" id="GO:0005840">
    <property type="term" value="C:ribosome"/>
    <property type="evidence" value="ECO:0007669"/>
    <property type="project" value="InterPro"/>
</dbReference>
<dbReference type="Gene3D" id="3.30.70.60">
    <property type="match status" value="1"/>
</dbReference>
<evidence type="ECO:0000256" key="2">
    <source>
        <dbReference type="ARBA" id="ARBA00035104"/>
    </source>
</evidence>
<evidence type="ECO:0000256" key="3">
    <source>
        <dbReference type="ARBA" id="ARBA00035294"/>
    </source>
</evidence>
<dbReference type="Proteomes" id="UP000017119">
    <property type="component" value="Chromosome"/>
</dbReference>
<organism evidence="6 7">
    <name type="scientific">Mycoplasma parvum str. Indiana</name>
    <dbReference type="NCBI Taxonomy" id="1403316"/>
    <lineage>
        <taxon>Bacteria</taxon>
        <taxon>Bacillati</taxon>
        <taxon>Mycoplasmatota</taxon>
        <taxon>Mollicutes</taxon>
        <taxon>Mycoplasmataceae</taxon>
        <taxon>Mycoplasma</taxon>
    </lineage>
</organism>
<dbReference type="PATRIC" id="fig|1403316.3.peg.17"/>
<dbReference type="SUPFAM" id="SSF54995">
    <property type="entry name" value="Ribosomal protein S6"/>
    <property type="match status" value="1"/>
</dbReference>
<feature type="compositionally biased region" description="Basic and acidic residues" evidence="5">
    <location>
        <begin position="109"/>
        <end position="127"/>
    </location>
</feature>
<evidence type="ECO:0000313" key="7">
    <source>
        <dbReference type="Proteomes" id="UP000017119"/>
    </source>
</evidence>
<dbReference type="GO" id="GO:0006412">
    <property type="term" value="P:translation"/>
    <property type="evidence" value="ECO:0007669"/>
    <property type="project" value="InterPro"/>
</dbReference>
<dbReference type="InterPro" id="IPR035980">
    <property type="entry name" value="Ribosomal_bS6_sf"/>
</dbReference>
<accession>U5NBW1</accession>
<comment type="function">
    <text evidence="2">Binds together with bS18 to 16S ribosomal RNA.</text>
</comment>
<proteinExistence type="inferred from homology"/>
<dbReference type="AlphaFoldDB" id="U5NBW1"/>